<keyword evidence="8" id="KW-1185">Reference proteome</keyword>
<accession>A0A7Y0HFR0</accession>
<dbReference type="RefSeq" id="WP_169626489.1">
    <property type="nucleotide sequence ID" value="NZ_JABBNT010000005.1"/>
</dbReference>
<dbReference type="GO" id="GO:0009279">
    <property type="term" value="C:cell outer membrane"/>
    <property type="evidence" value="ECO:0007669"/>
    <property type="project" value="UniProtKB-SubCell"/>
</dbReference>
<keyword evidence="4" id="KW-0472">Membrane</keyword>
<name>A0A7Y0HFR0_9PROT</name>
<dbReference type="PANTHER" id="PTHR38776:SF1">
    <property type="entry name" value="MLTA-INTERACTING PROTEIN-RELATED"/>
    <property type="match status" value="1"/>
</dbReference>
<comment type="similarity">
    <text evidence="2">Belongs to the MipA/OmpV family.</text>
</comment>
<evidence type="ECO:0000256" key="2">
    <source>
        <dbReference type="ARBA" id="ARBA00005722"/>
    </source>
</evidence>
<evidence type="ECO:0000256" key="1">
    <source>
        <dbReference type="ARBA" id="ARBA00004442"/>
    </source>
</evidence>
<dbReference type="EMBL" id="JABBNT010000005">
    <property type="protein sequence ID" value="NMM46100.1"/>
    <property type="molecule type" value="Genomic_DNA"/>
</dbReference>
<protein>
    <submittedName>
        <fullName evidence="7">MipA/OmpV family protein</fullName>
    </submittedName>
</protein>
<evidence type="ECO:0000313" key="8">
    <source>
        <dbReference type="Proteomes" id="UP000539372"/>
    </source>
</evidence>
<feature type="signal peptide" evidence="6">
    <location>
        <begin position="1"/>
        <end position="22"/>
    </location>
</feature>
<comment type="subcellular location">
    <subcellularLocation>
        <location evidence="1">Cell outer membrane</location>
    </subcellularLocation>
</comment>
<organism evidence="7 8">
    <name type="scientific">Pacificispira spongiicola</name>
    <dbReference type="NCBI Taxonomy" id="2729598"/>
    <lineage>
        <taxon>Bacteria</taxon>
        <taxon>Pseudomonadati</taxon>
        <taxon>Pseudomonadota</taxon>
        <taxon>Alphaproteobacteria</taxon>
        <taxon>Rhodospirillales</taxon>
        <taxon>Rhodospirillaceae</taxon>
        <taxon>Pacificispira</taxon>
    </lineage>
</organism>
<dbReference type="Proteomes" id="UP000539372">
    <property type="component" value="Unassembled WGS sequence"/>
</dbReference>
<evidence type="ECO:0000256" key="5">
    <source>
        <dbReference type="ARBA" id="ARBA00023237"/>
    </source>
</evidence>
<dbReference type="InterPro" id="IPR010583">
    <property type="entry name" value="MipA"/>
</dbReference>
<reference evidence="7 8" key="1">
    <citation type="submission" date="2020-04" db="EMBL/GenBank/DDBJ databases">
        <title>Rhodospirillaceae bacterium KN72 isolated from deep sea.</title>
        <authorList>
            <person name="Zhang D.-C."/>
        </authorList>
    </citation>
    <scope>NUCLEOTIDE SEQUENCE [LARGE SCALE GENOMIC DNA]</scope>
    <source>
        <strain evidence="7 8">KN72</strain>
    </source>
</reference>
<dbReference type="Pfam" id="PF06629">
    <property type="entry name" value="MipA"/>
    <property type="match status" value="1"/>
</dbReference>
<keyword evidence="3 6" id="KW-0732">Signal</keyword>
<dbReference type="PANTHER" id="PTHR38776">
    <property type="entry name" value="MLTA-INTERACTING PROTEIN-RELATED"/>
    <property type="match status" value="1"/>
</dbReference>
<feature type="chain" id="PRO_5030899192" evidence="6">
    <location>
        <begin position="23"/>
        <end position="278"/>
    </location>
</feature>
<gene>
    <name evidence="7" type="ORF">HH303_16525</name>
</gene>
<evidence type="ECO:0000256" key="3">
    <source>
        <dbReference type="ARBA" id="ARBA00022729"/>
    </source>
</evidence>
<evidence type="ECO:0000313" key="7">
    <source>
        <dbReference type="EMBL" id="NMM46100.1"/>
    </source>
</evidence>
<keyword evidence="5" id="KW-0998">Cell outer membrane</keyword>
<evidence type="ECO:0000256" key="6">
    <source>
        <dbReference type="SAM" id="SignalP"/>
    </source>
</evidence>
<comment type="caution">
    <text evidence="7">The sequence shown here is derived from an EMBL/GenBank/DDBJ whole genome shotgun (WGS) entry which is preliminary data.</text>
</comment>
<evidence type="ECO:0000256" key="4">
    <source>
        <dbReference type="ARBA" id="ARBA00023136"/>
    </source>
</evidence>
<sequence>MKKTIIVLLGGLASAFSAAAKAEDDSGFSFSLGAAARYSPDYEGSDDYEAMALPMMSVDWKAKRSDLGDGETDASVGLLDASLSFPKGLDVTFADIRGPLGAVEFSTGLGYEFGRDAGDNDALTGMGDIDGFVVGKFGALVKSRIGLFAGADLNQSLSDDDNGYTVETKLGMQMPVSDSIVLIPQVSAVWASDDHMQQFFGVSGSQAASSGYTRYTPDSGFKTVGVGVSANWGITENWSLIGNVGVDRLIGDAADSPLVDGPGNATQPSLFLGGSYKF</sequence>
<proteinExistence type="inferred from homology"/>
<dbReference type="AlphaFoldDB" id="A0A7Y0HFR0"/>